<organism evidence="3 4">
    <name type="scientific">Botrytis galanthina</name>
    <dbReference type="NCBI Taxonomy" id="278940"/>
    <lineage>
        <taxon>Eukaryota</taxon>
        <taxon>Fungi</taxon>
        <taxon>Dikarya</taxon>
        <taxon>Ascomycota</taxon>
        <taxon>Pezizomycotina</taxon>
        <taxon>Leotiomycetes</taxon>
        <taxon>Helotiales</taxon>
        <taxon>Sclerotiniaceae</taxon>
        <taxon>Botrytis</taxon>
    </lineage>
</organism>
<name>A0A4S8R6Z4_9HELO</name>
<feature type="coiled-coil region" evidence="1">
    <location>
        <begin position="64"/>
        <end position="96"/>
    </location>
</feature>
<dbReference type="Proteomes" id="UP000308671">
    <property type="component" value="Unassembled WGS sequence"/>
</dbReference>
<evidence type="ECO:0000313" key="3">
    <source>
        <dbReference type="EMBL" id="THV52672.1"/>
    </source>
</evidence>
<comment type="caution">
    <text evidence="3">The sequence shown here is derived from an EMBL/GenBank/DDBJ whole genome shotgun (WGS) entry which is preliminary data.</text>
</comment>
<feature type="region of interest" description="Disordered" evidence="2">
    <location>
        <begin position="217"/>
        <end position="282"/>
    </location>
</feature>
<sequence length="282" mass="31961">MYPIFLKARLQGCKITGFKKLTEPVAPALSVADPASTDEDRTITELPHEIEIGKKLAVQRAMELREMRAEIEKVKADKQKIEAEKLSIEKDKLASEEKLGKDLQVLTDKVVGVNEQFAAEEIACNEQKGLVNSLAMLGGYLLHTGPCSIRKNLSAMKPGYDPVIHDSATIAFEKLRKDILNLRENLASVLLGDNIVWARFLGDFCYKERAWHPRKHPMTNMNFGMDSSRESVKVEEEQSSTYKTEEIDPQEDSDDEVEEEENKEMASINKNNRQKHPSHLEH</sequence>
<evidence type="ECO:0000256" key="1">
    <source>
        <dbReference type="SAM" id="Coils"/>
    </source>
</evidence>
<dbReference type="EMBL" id="PQXL01000072">
    <property type="protein sequence ID" value="THV52672.1"/>
    <property type="molecule type" value="Genomic_DNA"/>
</dbReference>
<evidence type="ECO:0000313" key="4">
    <source>
        <dbReference type="Proteomes" id="UP000308671"/>
    </source>
</evidence>
<proteinExistence type="predicted"/>
<gene>
    <name evidence="3" type="ORF">BGAL_0072g00080</name>
</gene>
<protein>
    <submittedName>
        <fullName evidence="3">Uncharacterized protein</fullName>
    </submittedName>
</protein>
<dbReference type="AlphaFoldDB" id="A0A4S8R6Z4"/>
<keyword evidence="4" id="KW-1185">Reference proteome</keyword>
<accession>A0A4S8R6Z4</accession>
<reference evidence="3 4" key="1">
    <citation type="submission" date="2017-12" db="EMBL/GenBank/DDBJ databases">
        <title>Comparative genomics of Botrytis spp.</title>
        <authorList>
            <person name="Valero-Jimenez C.A."/>
            <person name="Tapia P."/>
            <person name="Veloso J."/>
            <person name="Silva-Moreno E."/>
            <person name="Staats M."/>
            <person name="Valdes J.H."/>
            <person name="Van Kan J.A.L."/>
        </authorList>
    </citation>
    <scope>NUCLEOTIDE SEQUENCE [LARGE SCALE GENOMIC DNA]</scope>
    <source>
        <strain evidence="3 4">MUCL435</strain>
    </source>
</reference>
<keyword evidence="1" id="KW-0175">Coiled coil</keyword>
<feature type="compositionally biased region" description="Basic residues" evidence="2">
    <location>
        <begin position="272"/>
        <end position="282"/>
    </location>
</feature>
<evidence type="ECO:0000256" key="2">
    <source>
        <dbReference type="SAM" id="MobiDB-lite"/>
    </source>
</evidence>
<feature type="compositionally biased region" description="Acidic residues" evidence="2">
    <location>
        <begin position="247"/>
        <end position="262"/>
    </location>
</feature>
<feature type="compositionally biased region" description="Basic and acidic residues" evidence="2">
    <location>
        <begin position="227"/>
        <end position="236"/>
    </location>
</feature>